<dbReference type="EMBL" id="JAMYJR010000003">
    <property type="protein sequence ID" value="MCO8270211.1"/>
    <property type="molecule type" value="Genomic_DNA"/>
</dbReference>
<dbReference type="PROSITE" id="PS51186">
    <property type="entry name" value="GNAT"/>
    <property type="match status" value="1"/>
</dbReference>
<accession>A0ABT1DH92</accession>
<dbReference type="CDD" id="cd04301">
    <property type="entry name" value="NAT_SF"/>
    <property type="match status" value="1"/>
</dbReference>
<dbReference type="PANTHER" id="PTHR42791:SF1">
    <property type="entry name" value="N-ACETYLTRANSFERASE DOMAIN-CONTAINING PROTEIN"/>
    <property type="match status" value="1"/>
</dbReference>
<keyword evidence="3" id="KW-1185">Reference proteome</keyword>
<name>A0ABT1DH92_9ACTN</name>
<dbReference type="InterPro" id="IPR052523">
    <property type="entry name" value="Trichothecene_AcTrans"/>
</dbReference>
<dbReference type="PANTHER" id="PTHR42791">
    <property type="entry name" value="GNAT FAMILY ACETYLTRANSFERASE"/>
    <property type="match status" value="1"/>
</dbReference>
<evidence type="ECO:0000259" key="1">
    <source>
        <dbReference type="PROSITE" id="PS51186"/>
    </source>
</evidence>
<dbReference type="SUPFAM" id="SSF55729">
    <property type="entry name" value="Acyl-CoA N-acyltransferases (Nat)"/>
    <property type="match status" value="1"/>
</dbReference>
<proteinExistence type="predicted"/>
<organism evidence="2 3">
    <name type="scientific">Paractinoplanes aksuensis</name>
    <dbReference type="NCBI Taxonomy" id="2939490"/>
    <lineage>
        <taxon>Bacteria</taxon>
        <taxon>Bacillati</taxon>
        <taxon>Actinomycetota</taxon>
        <taxon>Actinomycetes</taxon>
        <taxon>Micromonosporales</taxon>
        <taxon>Micromonosporaceae</taxon>
        <taxon>Paractinoplanes</taxon>
    </lineage>
</organism>
<dbReference type="RefSeq" id="WP_253236330.1">
    <property type="nucleotide sequence ID" value="NZ_JAMYJR010000003.1"/>
</dbReference>
<protein>
    <submittedName>
        <fullName evidence="2">GNAT family N-acetyltransferase</fullName>
    </submittedName>
</protein>
<comment type="caution">
    <text evidence="2">The sequence shown here is derived from an EMBL/GenBank/DDBJ whole genome shotgun (WGS) entry which is preliminary data.</text>
</comment>
<dbReference type="Gene3D" id="3.40.630.30">
    <property type="match status" value="1"/>
</dbReference>
<dbReference type="InterPro" id="IPR000182">
    <property type="entry name" value="GNAT_dom"/>
</dbReference>
<feature type="domain" description="N-acetyltransferase" evidence="1">
    <location>
        <begin position="106"/>
        <end position="237"/>
    </location>
</feature>
<dbReference type="Pfam" id="PF13673">
    <property type="entry name" value="Acetyltransf_10"/>
    <property type="match status" value="1"/>
</dbReference>
<reference evidence="2 3" key="1">
    <citation type="submission" date="2022-06" db="EMBL/GenBank/DDBJ databases">
        <title>New Species of the Genus Actinoplanes, ActinopZanes ferrugineus.</title>
        <authorList>
            <person name="Ding P."/>
        </authorList>
    </citation>
    <scope>NUCLEOTIDE SEQUENCE [LARGE SCALE GENOMIC DNA]</scope>
    <source>
        <strain evidence="2 3">TRM88003</strain>
    </source>
</reference>
<dbReference type="InterPro" id="IPR016181">
    <property type="entry name" value="Acyl_CoA_acyltransferase"/>
</dbReference>
<sequence length="237" mass="25144">MIETVLAAHRSYLRGWNDGPATGDVYRSGLPHAPLNGVLRVAGQEPDEAYAQACDVLAGVPRVWWVGADSDPGTAGALERLGAQPTARLPVMVAEVAAASVVPDPSGVVIDETRDIDEFVTAYAKVSGIPAEAVPRAAEREKAFGHGVLRLAARLPDGRIAGTTEAWFTDGLVTLYFVGTAPDQRRHGIGAALTQAVLRRAAVRGIPMAALTSTPMAVPVYERMGFHEVGQYQLYAF</sequence>
<evidence type="ECO:0000313" key="3">
    <source>
        <dbReference type="Proteomes" id="UP001523369"/>
    </source>
</evidence>
<dbReference type="Proteomes" id="UP001523369">
    <property type="component" value="Unassembled WGS sequence"/>
</dbReference>
<gene>
    <name evidence="2" type="ORF">M1L60_06340</name>
</gene>
<evidence type="ECO:0000313" key="2">
    <source>
        <dbReference type="EMBL" id="MCO8270211.1"/>
    </source>
</evidence>